<evidence type="ECO:0000259" key="4">
    <source>
        <dbReference type="PROSITE" id="PS51000"/>
    </source>
</evidence>
<dbReference type="GO" id="GO:0003677">
    <property type="term" value="F:DNA binding"/>
    <property type="evidence" value="ECO:0007669"/>
    <property type="project" value="UniProtKB-KW"/>
</dbReference>
<keyword evidence="1" id="KW-0805">Transcription regulation</keyword>
<evidence type="ECO:0000256" key="1">
    <source>
        <dbReference type="ARBA" id="ARBA00023015"/>
    </source>
</evidence>
<dbReference type="Gene3D" id="3.40.50.1360">
    <property type="match status" value="1"/>
</dbReference>
<dbReference type="InterPro" id="IPR036388">
    <property type="entry name" value="WH-like_DNA-bd_sf"/>
</dbReference>
<reference evidence="6" key="2">
    <citation type="submission" date="2020-08" db="EMBL/GenBank/DDBJ databases">
        <title>The Agave Microbiome: Exploring the role of microbial communities in plant adaptations to desert environments.</title>
        <authorList>
            <person name="Partida-Martinez L.P."/>
        </authorList>
    </citation>
    <scope>NUCLEOTIDE SEQUENCE [LARGE SCALE GENOMIC DNA]</scope>
    <source>
        <strain evidence="6">AT2.8</strain>
    </source>
</reference>
<dbReference type="Pfam" id="PF00455">
    <property type="entry name" value="DeoRC"/>
    <property type="match status" value="1"/>
</dbReference>
<dbReference type="PANTHER" id="PTHR30363:SF60">
    <property type="entry name" value="HTH-TYPE TRANSCRIPTIONAL REGULATOR IOLR"/>
    <property type="match status" value="1"/>
</dbReference>
<dbReference type="InterPro" id="IPR036390">
    <property type="entry name" value="WH_DNA-bd_sf"/>
</dbReference>
<name>A0A852TAN5_9BACI</name>
<evidence type="ECO:0000256" key="3">
    <source>
        <dbReference type="ARBA" id="ARBA00023163"/>
    </source>
</evidence>
<dbReference type="SUPFAM" id="SSF100950">
    <property type="entry name" value="NagB/RpiA/CoA transferase-like"/>
    <property type="match status" value="1"/>
</dbReference>
<keyword evidence="3" id="KW-0804">Transcription</keyword>
<dbReference type="PRINTS" id="PR00037">
    <property type="entry name" value="HTHLACR"/>
</dbReference>
<dbReference type="InterPro" id="IPR018356">
    <property type="entry name" value="Tscrpt_reg_HTH_DeoR_CS"/>
</dbReference>
<dbReference type="AlphaFoldDB" id="A0A852TAN5"/>
<dbReference type="PANTHER" id="PTHR30363">
    <property type="entry name" value="HTH-TYPE TRANSCRIPTIONAL REGULATOR SRLR-RELATED"/>
    <property type="match status" value="1"/>
</dbReference>
<organism evidence="5 6">
    <name type="scientific">Neobacillus niacini</name>
    <dbReference type="NCBI Taxonomy" id="86668"/>
    <lineage>
        <taxon>Bacteria</taxon>
        <taxon>Bacillati</taxon>
        <taxon>Bacillota</taxon>
        <taxon>Bacilli</taxon>
        <taxon>Bacillales</taxon>
        <taxon>Bacillaceae</taxon>
        <taxon>Neobacillus</taxon>
    </lineage>
</organism>
<dbReference type="SMART" id="SM01134">
    <property type="entry name" value="DeoRC"/>
    <property type="match status" value="1"/>
</dbReference>
<evidence type="ECO:0000313" key="6">
    <source>
        <dbReference type="Proteomes" id="UP000548423"/>
    </source>
</evidence>
<keyword evidence="2" id="KW-0238">DNA-binding</keyword>
<dbReference type="InterPro" id="IPR014036">
    <property type="entry name" value="DeoR-like_C"/>
</dbReference>
<proteinExistence type="predicted"/>
<dbReference type="InterPro" id="IPR050313">
    <property type="entry name" value="Carb_Metab_HTH_regulators"/>
</dbReference>
<dbReference type="PROSITE" id="PS51000">
    <property type="entry name" value="HTH_DEOR_2"/>
    <property type="match status" value="1"/>
</dbReference>
<comment type="caution">
    <text evidence="5">The sequence shown here is derived from an EMBL/GenBank/DDBJ whole genome shotgun (WGS) entry which is preliminary data.</text>
</comment>
<dbReference type="Proteomes" id="UP000548423">
    <property type="component" value="Unassembled WGS sequence"/>
</dbReference>
<accession>A0A852TAN5</accession>
<feature type="domain" description="HTH deoR-type" evidence="4">
    <location>
        <begin position="3"/>
        <end position="58"/>
    </location>
</feature>
<evidence type="ECO:0000313" key="5">
    <source>
        <dbReference type="EMBL" id="NYE05842.1"/>
    </source>
</evidence>
<evidence type="ECO:0000256" key="2">
    <source>
        <dbReference type="ARBA" id="ARBA00023125"/>
    </source>
</evidence>
<dbReference type="PROSITE" id="PS00894">
    <property type="entry name" value="HTH_DEOR_1"/>
    <property type="match status" value="1"/>
</dbReference>
<dbReference type="InterPro" id="IPR001034">
    <property type="entry name" value="DeoR_HTH"/>
</dbReference>
<dbReference type="Gene3D" id="1.10.10.10">
    <property type="entry name" value="Winged helix-like DNA-binding domain superfamily/Winged helix DNA-binding domain"/>
    <property type="match status" value="1"/>
</dbReference>
<dbReference type="GO" id="GO:0003700">
    <property type="term" value="F:DNA-binding transcription factor activity"/>
    <property type="evidence" value="ECO:0007669"/>
    <property type="project" value="InterPro"/>
</dbReference>
<dbReference type="SUPFAM" id="SSF46785">
    <property type="entry name" value="Winged helix' DNA-binding domain"/>
    <property type="match status" value="1"/>
</dbReference>
<protein>
    <submittedName>
        <fullName evidence="5">DeoR family myo-inositol catabolism operon transcriptional repressor</fullName>
    </submittedName>
</protein>
<dbReference type="EMBL" id="JACCBX010000005">
    <property type="protein sequence ID" value="NYE05842.1"/>
    <property type="molecule type" value="Genomic_DNA"/>
</dbReference>
<dbReference type="SMART" id="SM00420">
    <property type="entry name" value="HTH_DEOR"/>
    <property type="match status" value="1"/>
</dbReference>
<reference evidence="6" key="1">
    <citation type="submission" date="2020-07" db="EMBL/GenBank/DDBJ databases">
        <authorList>
            <person name="Partida-Martinez L."/>
            <person name="Huntemann M."/>
            <person name="Clum A."/>
            <person name="Wang J."/>
            <person name="Palaniappan K."/>
            <person name="Ritter S."/>
            <person name="Chen I.-M."/>
            <person name="Stamatis D."/>
            <person name="Reddy T."/>
            <person name="O'Malley R."/>
            <person name="Daum C."/>
            <person name="Shapiro N."/>
            <person name="Ivanova N."/>
            <person name="Kyrpides N."/>
            <person name="Woyke T."/>
        </authorList>
    </citation>
    <scope>NUCLEOTIDE SEQUENCE [LARGE SCALE GENOMIC DNA]</scope>
    <source>
        <strain evidence="6">AT2.8</strain>
    </source>
</reference>
<sequence>MIKEKRIKQLEEYVVKQESASLDELVKEFNVSKNTIRRDLQELVNTGAFKKVYGGIAVNQKLEPYHEREVRNHHGKRIIGRTAATFVEDGDIIFIDSGTTTTEMLNHIKEKHITIITNNIDIIVGSLPYENFTIITIGGVLERKTKSFGINNNIEILNTYNINKAFMASTGITPTNGITNASLLETELKRKIVERSKTIYLLVDHNKFGQYGLTTYCELNKVNYLITDKMPSLEYQNLVAENNVKLVIAE</sequence>
<dbReference type="Pfam" id="PF08220">
    <property type="entry name" value="HTH_DeoR"/>
    <property type="match status" value="1"/>
</dbReference>
<dbReference type="InterPro" id="IPR037171">
    <property type="entry name" value="NagB/RpiA_transferase-like"/>
</dbReference>
<gene>
    <name evidence="5" type="ORF">F4694_002617</name>
</gene>